<dbReference type="SMART" id="SM00326">
    <property type="entry name" value="SH3"/>
    <property type="match status" value="1"/>
</dbReference>
<dbReference type="InterPro" id="IPR001452">
    <property type="entry name" value="SH3_domain"/>
</dbReference>
<dbReference type="SUPFAM" id="SSF50044">
    <property type="entry name" value="SH3-domain"/>
    <property type="match status" value="1"/>
</dbReference>
<keyword evidence="3 6" id="KW-0728">SH3 domain</keyword>
<evidence type="ECO:0000256" key="7">
    <source>
        <dbReference type="SAM" id="MobiDB-lite"/>
    </source>
</evidence>
<keyword evidence="4" id="KW-0175">Coiled coil</keyword>
<protein>
    <recommendedName>
        <fullName evidence="12">SH3 domain-containing GRB2-like protein</fullName>
    </recommendedName>
</protein>
<dbReference type="InterPro" id="IPR004148">
    <property type="entry name" value="BAR_dom"/>
</dbReference>
<feature type="non-terminal residue" evidence="10">
    <location>
        <position position="1"/>
    </location>
</feature>
<comment type="subcellular location">
    <subcellularLocation>
        <location evidence="1">Membrane</location>
        <topology evidence="1">Peripheral membrane protein</topology>
    </subcellularLocation>
</comment>
<keyword evidence="5" id="KW-0472">Membrane</keyword>
<evidence type="ECO:0000256" key="6">
    <source>
        <dbReference type="PROSITE-ProRule" id="PRU00192"/>
    </source>
</evidence>
<keyword evidence="11" id="KW-1185">Reference proteome</keyword>
<dbReference type="SMART" id="SM00721">
    <property type="entry name" value="BAR"/>
    <property type="match status" value="1"/>
</dbReference>
<feature type="domain" description="BAR" evidence="9">
    <location>
        <begin position="28"/>
        <end position="257"/>
    </location>
</feature>
<organism evidence="10 11">
    <name type="scientific">Pristionchus entomophagus</name>
    <dbReference type="NCBI Taxonomy" id="358040"/>
    <lineage>
        <taxon>Eukaryota</taxon>
        <taxon>Metazoa</taxon>
        <taxon>Ecdysozoa</taxon>
        <taxon>Nematoda</taxon>
        <taxon>Chromadorea</taxon>
        <taxon>Rhabditida</taxon>
        <taxon>Rhabditina</taxon>
        <taxon>Diplogasteromorpha</taxon>
        <taxon>Diplogasteroidea</taxon>
        <taxon>Neodiplogasteridae</taxon>
        <taxon>Pristionchus</taxon>
    </lineage>
</organism>
<dbReference type="InterPro" id="IPR036028">
    <property type="entry name" value="SH3-like_dom_sf"/>
</dbReference>
<dbReference type="AlphaFoldDB" id="A0AAV5UND1"/>
<dbReference type="PROSITE" id="PS51021">
    <property type="entry name" value="BAR"/>
    <property type="match status" value="1"/>
</dbReference>
<evidence type="ECO:0000256" key="2">
    <source>
        <dbReference type="ARBA" id="ARBA00006697"/>
    </source>
</evidence>
<proteinExistence type="inferred from homology"/>
<evidence type="ECO:0000313" key="11">
    <source>
        <dbReference type="Proteomes" id="UP001432027"/>
    </source>
</evidence>
<evidence type="ECO:0000256" key="5">
    <source>
        <dbReference type="ARBA" id="ARBA00023136"/>
    </source>
</evidence>
<accession>A0AAV5UND1</accession>
<dbReference type="PROSITE" id="PS50002">
    <property type="entry name" value="SH3"/>
    <property type="match status" value="1"/>
</dbReference>
<evidence type="ECO:0000313" key="10">
    <source>
        <dbReference type="EMBL" id="GMT08087.1"/>
    </source>
</evidence>
<dbReference type="GO" id="GO:0016191">
    <property type="term" value="P:synaptic vesicle uncoating"/>
    <property type="evidence" value="ECO:0007669"/>
    <property type="project" value="TreeGrafter"/>
</dbReference>
<reference evidence="10" key="1">
    <citation type="submission" date="2023-10" db="EMBL/GenBank/DDBJ databases">
        <title>Genome assembly of Pristionchus species.</title>
        <authorList>
            <person name="Yoshida K."/>
            <person name="Sommer R.J."/>
        </authorList>
    </citation>
    <scope>NUCLEOTIDE SEQUENCE</scope>
    <source>
        <strain evidence="10">RS0144</strain>
    </source>
</reference>
<feature type="region of interest" description="Disordered" evidence="7">
    <location>
        <begin position="272"/>
        <end position="291"/>
    </location>
</feature>
<dbReference type="Gene3D" id="2.30.30.40">
    <property type="entry name" value="SH3 Domains"/>
    <property type="match status" value="1"/>
</dbReference>
<name>A0AAV5UND1_9BILA</name>
<dbReference type="EMBL" id="BTSX01000007">
    <property type="protein sequence ID" value="GMT08087.1"/>
    <property type="molecule type" value="Genomic_DNA"/>
</dbReference>
<dbReference type="Gene3D" id="1.20.1270.60">
    <property type="entry name" value="Arfaptin homology (AH) domain/BAR domain"/>
    <property type="match status" value="1"/>
</dbReference>
<dbReference type="PANTHER" id="PTHR14167">
    <property type="entry name" value="SH3 DOMAIN-CONTAINING"/>
    <property type="match status" value="1"/>
</dbReference>
<dbReference type="Pfam" id="PF03114">
    <property type="entry name" value="BAR"/>
    <property type="match status" value="1"/>
</dbReference>
<gene>
    <name evidence="10" type="ORF">PENTCL1PPCAC_30261</name>
</gene>
<feature type="non-terminal residue" evidence="10">
    <location>
        <position position="396"/>
    </location>
</feature>
<dbReference type="Proteomes" id="UP001432027">
    <property type="component" value="Unassembled WGS sequence"/>
</dbReference>
<comment type="caution">
    <text evidence="10">The sequence shown here is derived from an EMBL/GenBank/DDBJ whole genome shotgun (WGS) entry which is preliminary data.</text>
</comment>
<evidence type="ECO:0000259" key="8">
    <source>
        <dbReference type="PROSITE" id="PS50002"/>
    </source>
</evidence>
<evidence type="ECO:0000259" key="9">
    <source>
        <dbReference type="PROSITE" id="PS51021"/>
    </source>
</evidence>
<dbReference type="GO" id="GO:0005737">
    <property type="term" value="C:cytoplasm"/>
    <property type="evidence" value="ECO:0007669"/>
    <property type="project" value="InterPro"/>
</dbReference>
<sequence>ISSPFPHSAAMSLSGLRKQFNKANQYLSETMGAAEPTKLDDEYNEMERKVDVTYELITNMVAGVSEYLQPNPGDSRKMATMGAISKVRRTTKTAPYPQTEGLLAETMSNYGKKLGEESDLGKALVDSGEAYRQCADIKYQMEDTVKRNFIDPLTHMQNNELKDVNAPPHELKGRRLDYDCKKRKQTRDDELIQAEEKLEESKKLAEMAIFNVLSNDIEQISQLSALVDAQLDFHRQTSQVLEMLQTQLKMRIKEASCKPRADHLPKAVLDMRTPRSRSPAPDGMNSGYDGSAAPPPYSLEWGRGCLFDVDAICRPDAPAQVRPGPGCSCSTRTKAAAKALFDFDRAERGELDFKEGDVIELITQVDENWFEGRNVSSGRAGLFPCQLRPGYRAPPV</sequence>
<evidence type="ECO:0008006" key="12">
    <source>
        <dbReference type="Google" id="ProtNLM"/>
    </source>
</evidence>
<dbReference type="PANTHER" id="PTHR14167:SF81">
    <property type="entry name" value="ENDOPHILIN-A"/>
    <property type="match status" value="1"/>
</dbReference>
<dbReference type="GO" id="GO:0098978">
    <property type="term" value="C:glutamatergic synapse"/>
    <property type="evidence" value="ECO:0007669"/>
    <property type="project" value="TreeGrafter"/>
</dbReference>
<evidence type="ECO:0000256" key="4">
    <source>
        <dbReference type="ARBA" id="ARBA00023054"/>
    </source>
</evidence>
<feature type="domain" description="SH3" evidence="8">
    <location>
        <begin position="332"/>
        <end position="393"/>
    </location>
</feature>
<evidence type="ECO:0000256" key="1">
    <source>
        <dbReference type="ARBA" id="ARBA00004170"/>
    </source>
</evidence>
<dbReference type="Pfam" id="PF00018">
    <property type="entry name" value="SH3_1"/>
    <property type="match status" value="1"/>
</dbReference>
<dbReference type="InterPro" id="IPR050384">
    <property type="entry name" value="Endophilin_SH3RF"/>
</dbReference>
<dbReference type="InterPro" id="IPR027267">
    <property type="entry name" value="AH/BAR_dom_sf"/>
</dbReference>
<dbReference type="CDD" id="cd07592">
    <property type="entry name" value="BAR_Endophilin_A"/>
    <property type="match status" value="1"/>
</dbReference>
<comment type="similarity">
    <text evidence="2">Belongs to the endophilin family.</text>
</comment>
<dbReference type="SUPFAM" id="SSF103657">
    <property type="entry name" value="BAR/IMD domain-like"/>
    <property type="match status" value="1"/>
</dbReference>
<evidence type="ECO:0000256" key="3">
    <source>
        <dbReference type="ARBA" id="ARBA00022443"/>
    </source>
</evidence>
<dbReference type="GO" id="GO:0098793">
    <property type="term" value="C:presynapse"/>
    <property type="evidence" value="ECO:0007669"/>
    <property type="project" value="TreeGrafter"/>
</dbReference>